<sequence>MPLQGLAATLVSIVPVVLLAIVTFNTPFLKSLYFLKATYSGFEATFGTLGYCTTGGTAVTGAANVTVGGCVGPTIGYQFDPDTIFGLSNSLFDIPTVVTKYLTYVLFLHAVALIFAVAALVFNALDMIPRFSVACFPTFCAWATSFFTLVSFVLDVVMFYIAKARIDKVSGASAKIGYCVWITLAAWVVTGFLGCLVGLTGCCASRVKKDQKASREARYEVMKQDKGTPVRDEGGDYPDHIIERTSSPSRRETEVAGQIAKYGSHDDEEYKLDHYGSTPGTLPYGAHQQPIDGVGYGYGQRTSQEYLLNPAGGPGQPRMVSPPRGDRGYVPSSSAYPDPYASHSQGQEILASQIQNPYGTTPFPAAAAGSDNDNLVPGHPPVANLQNRAMTPASTYAGSFVGVGSGRHEGMPLPVEMGVAGAGAGMAYAGARQMRQGSGSGQHQPYSVYGDAQYGQQQATQQYPYPQQQQQQQNPYAANTMLMRPPSSEEQRRQTMYAQPQGASTQDAYGGYEEPPMSGYPSQAQPANYRNTMHTVAPQPQRLHTQGVNAPSFPLDHVTSPTSHQSHSYTSPTTGYAQGQVMPMQMQMPEVERARDMGPVNDAPPPMYNEHGGASEGAGSGSAQHNVYPPQQQQYGGNAKSGYFN</sequence>
<comment type="caution">
    <text evidence="1">The sequence shown here is derived from an EMBL/GenBank/DDBJ whole genome shotgun (WGS) entry which is preliminary data.</text>
</comment>
<dbReference type="Proteomes" id="UP001234202">
    <property type="component" value="Unassembled WGS sequence"/>
</dbReference>
<accession>A0ACC2X3Z4</accession>
<dbReference type="EMBL" id="JASBWV010000030">
    <property type="protein sequence ID" value="KAJ9118064.1"/>
    <property type="molecule type" value="Genomic_DNA"/>
</dbReference>
<keyword evidence="2" id="KW-1185">Reference proteome</keyword>
<proteinExistence type="predicted"/>
<name>A0ACC2X3Z4_9TREE</name>
<evidence type="ECO:0000313" key="1">
    <source>
        <dbReference type="EMBL" id="KAJ9118064.1"/>
    </source>
</evidence>
<evidence type="ECO:0000313" key="2">
    <source>
        <dbReference type="Proteomes" id="UP001234202"/>
    </source>
</evidence>
<organism evidence="1 2">
    <name type="scientific">Naganishia onofrii</name>
    <dbReference type="NCBI Taxonomy" id="1851511"/>
    <lineage>
        <taxon>Eukaryota</taxon>
        <taxon>Fungi</taxon>
        <taxon>Dikarya</taxon>
        <taxon>Basidiomycota</taxon>
        <taxon>Agaricomycotina</taxon>
        <taxon>Tremellomycetes</taxon>
        <taxon>Filobasidiales</taxon>
        <taxon>Filobasidiaceae</taxon>
        <taxon>Naganishia</taxon>
    </lineage>
</organism>
<reference evidence="1" key="1">
    <citation type="submission" date="2023-04" db="EMBL/GenBank/DDBJ databases">
        <title>Draft Genome sequencing of Naganishia species isolated from polar environments using Oxford Nanopore Technology.</title>
        <authorList>
            <person name="Leo P."/>
            <person name="Venkateswaran K."/>
        </authorList>
    </citation>
    <scope>NUCLEOTIDE SEQUENCE</scope>
    <source>
        <strain evidence="1">DBVPG 5303</strain>
    </source>
</reference>
<gene>
    <name evidence="1" type="ORF">QFC24_006336</name>
</gene>
<protein>
    <submittedName>
        <fullName evidence="1">Uncharacterized protein</fullName>
    </submittedName>
</protein>